<keyword evidence="7" id="KW-0285">Flavoprotein</keyword>
<dbReference type="PANTHER" id="PTHR11632">
    <property type="entry name" value="SUCCINATE DEHYDROGENASE 2 FLAVOPROTEIN SUBUNIT"/>
    <property type="match status" value="1"/>
</dbReference>
<dbReference type="InterPro" id="IPR011280">
    <property type="entry name" value="Succ_DH/Fum_Rdt_flav_su"/>
</dbReference>
<dbReference type="GO" id="GO:0009055">
    <property type="term" value="F:electron transfer activity"/>
    <property type="evidence" value="ECO:0007669"/>
    <property type="project" value="TreeGrafter"/>
</dbReference>
<evidence type="ECO:0000256" key="6">
    <source>
        <dbReference type="ARBA" id="ARBA00022475"/>
    </source>
</evidence>
<dbReference type="EC" id="1.3.5.1" evidence="4"/>
<evidence type="ECO:0000256" key="5">
    <source>
        <dbReference type="ARBA" id="ARBA00022448"/>
    </source>
</evidence>
<dbReference type="FunFam" id="1.20.58.100:FF:000003">
    <property type="entry name" value="Succinate dehydrogenase flavoprotein subunit"/>
    <property type="match status" value="1"/>
</dbReference>
<comment type="similarity">
    <text evidence="3">Belongs to the FAD-dependent oxidoreductase 2 family. FRD/SDH subfamily.</text>
</comment>
<dbReference type="GO" id="GO:0050660">
    <property type="term" value="F:flavin adenine dinucleotide binding"/>
    <property type="evidence" value="ECO:0007669"/>
    <property type="project" value="TreeGrafter"/>
</dbReference>
<dbReference type="InterPro" id="IPR003953">
    <property type="entry name" value="FAD-dep_OxRdtase_2_FAD-bd"/>
</dbReference>
<dbReference type="PANTHER" id="PTHR11632:SF53">
    <property type="entry name" value="SUCCINATE DEHYDROGENASE FLAVOPROTEIN SUBUNIT"/>
    <property type="match status" value="1"/>
</dbReference>
<evidence type="ECO:0000256" key="3">
    <source>
        <dbReference type="ARBA" id="ARBA00008040"/>
    </source>
</evidence>
<evidence type="ECO:0000256" key="11">
    <source>
        <dbReference type="ARBA" id="ARBA00023136"/>
    </source>
</evidence>
<dbReference type="NCBIfam" id="TIGR01811">
    <property type="entry name" value="sdhA_Bsu"/>
    <property type="match status" value="1"/>
</dbReference>
<keyword evidence="9" id="KW-0249">Electron transport</keyword>
<comment type="cofactor">
    <cofactor evidence="1">
        <name>FAD</name>
        <dbReference type="ChEBI" id="CHEBI:57692"/>
    </cofactor>
</comment>
<proteinExistence type="inferred from homology"/>
<sequence>MLNAKIPAGSLETKWSKYKSTVKLVNPANKRKLEVIVIGTGLAGASAAASLAELGYKVKAFCFQDSARRAHSIAAQGGINAAKNYQNDGDSVFRLFYDTVKGGDYRAREGNVYRLAEVSAAIIDQCVAQGVPFAREYGGLLSNRSFGGTQVQRTFYAAGQTGQQLLLGAYSALQRQVALGNVKMYNRHEMLDVVKVDGKARGIIARDLVSGKLERHFGHAVLICSGGYGNVFFLSTNAMGSNATAAWKAHKSGAFFGNPCFTQIHPTCIPVSGDHQSKLTLMSESLRNDGRIWVPRKKDDNRKPVDIPEEERDYYLERRYPAFGNLVPRDVASRAAKERCDAGYGVGTSKMAVYLDYADAIVRYGTIEASKKGQDHAPKDEIIAMGKAVVAEKYGNLFDMYAKITGENPYETPMRIYPAVHYTMGGLWVDYELMTTVPGLYALGEANFSDHGANRLGASALMQGLADGYFVIPYTIGNYLADEIHTKPIPLDHPAFVEAEKHVQGQLDTLMNIKGKHSVDHFHKALGKIMWDKCGMARNEQGLKEAINEIRTLKEEFWKDVRIPGTQHEFNPELEKAGRVADFLELGELMCMDALMRRESCGGHFREESQTEEGEAKRDDENFSFVAAWEYKGPGNFDLHKEALNFEIVHPSQRSYK</sequence>
<evidence type="ECO:0000256" key="8">
    <source>
        <dbReference type="ARBA" id="ARBA00022827"/>
    </source>
</evidence>
<feature type="domain" description="FAD-dependent oxidoreductase 2 FAD-binding" evidence="14">
    <location>
        <begin position="35"/>
        <end position="461"/>
    </location>
</feature>
<dbReference type="SUPFAM" id="SSF56425">
    <property type="entry name" value="Succinate dehydrogenase/fumarate reductase flavoprotein, catalytic domain"/>
    <property type="match status" value="1"/>
</dbReference>
<comment type="caution">
    <text evidence="16">The sequence shown here is derived from an EMBL/GenBank/DDBJ whole genome shotgun (WGS) entry which is preliminary data.</text>
</comment>
<keyword evidence="5" id="KW-0813">Transport</keyword>
<evidence type="ECO:0000256" key="4">
    <source>
        <dbReference type="ARBA" id="ARBA00012792"/>
    </source>
</evidence>
<keyword evidence="10" id="KW-0560">Oxidoreductase</keyword>
<feature type="domain" description="Fumarate reductase/succinate dehydrogenase flavoprotein-like C-terminal" evidence="15">
    <location>
        <begin position="523"/>
        <end position="656"/>
    </location>
</feature>
<evidence type="ECO:0000256" key="1">
    <source>
        <dbReference type="ARBA" id="ARBA00001974"/>
    </source>
</evidence>
<accession>A0A3N4PUJ6</accession>
<name>A0A3N4PUJ6_9BACT</name>
<dbReference type="SUPFAM" id="SSF51905">
    <property type="entry name" value="FAD/NAD(P)-binding domain"/>
    <property type="match status" value="1"/>
</dbReference>
<dbReference type="InterPro" id="IPR015939">
    <property type="entry name" value="Fum_Rdtase/Succ_DH_flav-like_C"/>
</dbReference>
<evidence type="ECO:0000256" key="2">
    <source>
        <dbReference type="ARBA" id="ARBA00004413"/>
    </source>
</evidence>
<dbReference type="InterPro" id="IPR030664">
    <property type="entry name" value="SdhA/FrdA/AprA"/>
</dbReference>
<dbReference type="Pfam" id="PF02910">
    <property type="entry name" value="Succ_DH_flav_C"/>
    <property type="match status" value="1"/>
</dbReference>
<dbReference type="Gene3D" id="1.20.58.100">
    <property type="entry name" value="Fumarate reductase/succinate dehydrogenase flavoprotein-like, C-terminal domain"/>
    <property type="match status" value="1"/>
</dbReference>
<comment type="subcellular location">
    <subcellularLocation>
        <location evidence="2">Cell membrane</location>
        <topology evidence="2">Peripheral membrane protein</topology>
        <orientation evidence="2">Cytoplasmic side</orientation>
    </subcellularLocation>
</comment>
<dbReference type="InterPro" id="IPR036188">
    <property type="entry name" value="FAD/NAD-bd_sf"/>
</dbReference>
<dbReference type="InterPro" id="IPR037099">
    <property type="entry name" value="Fum_R/Succ_DH_flav-like_C_sf"/>
</dbReference>
<dbReference type="AlphaFoldDB" id="A0A3N4PUJ6"/>
<evidence type="ECO:0000256" key="13">
    <source>
        <dbReference type="PIRSR" id="PIRSR630664-50"/>
    </source>
</evidence>
<dbReference type="Gene3D" id="3.90.700.10">
    <property type="entry name" value="Succinate dehydrogenase/fumarate reductase flavoprotein, catalytic domain"/>
    <property type="match status" value="1"/>
</dbReference>
<evidence type="ECO:0000256" key="10">
    <source>
        <dbReference type="ARBA" id="ARBA00023002"/>
    </source>
</evidence>
<dbReference type="GO" id="GO:0009061">
    <property type="term" value="P:anaerobic respiration"/>
    <property type="evidence" value="ECO:0007669"/>
    <property type="project" value="TreeGrafter"/>
</dbReference>
<dbReference type="GO" id="GO:0005886">
    <property type="term" value="C:plasma membrane"/>
    <property type="evidence" value="ECO:0007669"/>
    <property type="project" value="UniProtKB-SubCell"/>
</dbReference>
<comment type="catalytic activity">
    <reaction evidence="12">
        <text>a quinone + succinate = fumarate + a quinol</text>
        <dbReference type="Rhea" id="RHEA:40523"/>
        <dbReference type="ChEBI" id="CHEBI:24646"/>
        <dbReference type="ChEBI" id="CHEBI:29806"/>
        <dbReference type="ChEBI" id="CHEBI:30031"/>
        <dbReference type="ChEBI" id="CHEBI:132124"/>
        <dbReference type="EC" id="1.3.5.1"/>
    </reaction>
</comment>
<gene>
    <name evidence="16" type="ORF">EGT74_01845</name>
</gene>
<feature type="active site" description="Proton acceptor" evidence="13">
    <location>
        <position position="329"/>
    </location>
</feature>
<dbReference type="GO" id="GO:0008177">
    <property type="term" value="F:succinate dehydrogenase (quinone) activity"/>
    <property type="evidence" value="ECO:0007669"/>
    <property type="project" value="UniProtKB-EC"/>
</dbReference>
<organism evidence="16 17">
    <name type="scientific">Chitinophaga lutea</name>
    <dbReference type="NCBI Taxonomy" id="2488634"/>
    <lineage>
        <taxon>Bacteria</taxon>
        <taxon>Pseudomonadati</taxon>
        <taxon>Bacteroidota</taxon>
        <taxon>Chitinophagia</taxon>
        <taxon>Chitinophagales</taxon>
        <taxon>Chitinophagaceae</taxon>
        <taxon>Chitinophaga</taxon>
    </lineage>
</organism>
<dbReference type="Proteomes" id="UP000278351">
    <property type="component" value="Unassembled WGS sequence"/>
</dbReference>
<dbReference type="NCBIfam" id="NF005749">
    <property type="entry name" value="PRK07573.1"/>
    <property type="match status" value="1"/>
</dbReference>
<keyword evidence="17" id="KW-1185">Reference proteome</keyword>
<evidence type="ECO:0000256" key="12">
    <source>
        <dbReference type="ARBA" id="ARBA00049220"/>
    </source>
</evidence>
<reference evidence="16 17" key="1">
    <citation type="submission" date="2018-11" db="EMBL/GenBank/DDBJ databases">
        <title>Chitinophaga lutea sp.nov., isolate from arsenic contaminated soil.</title>
        <authorList>
            <person name="Zong Y."/>
        </authorList>
    </citation>
    <scope>NUCLEOTIDE SEQUENCE [LARGE SCALE GENOMIC DNA]</scope>
    <source>
        <strain evidence="16 17">ZY74</strain>
    </source>
</reference>
<dbReference type="InterPro" id="IPR027477">
    <property type="entry name" value="Succ_DH/fumarate_Rdtase_cat_sf"/>
</dbReference>
<evidence type="ECO:0000256" key="7">
    <source>
        <dbReference type="ARBA" id="ARBA00022630"/>
    </source>
</evidence>
<dbReference type="RefSeq" id="WP_123844829.1">
    <property type="nucleotide sequence ID" value="NZ_RPDH01000001.1"/>
</dbReference>
<keyword evidence="6" id="KW-1003">Cell membrane</keyword>
<evidence type="ECO:0000259" key="14">
    <source>
        <dbReference type="Pfam" id="PF00890"/>
    </source>
</evidence>
<dbReference type="FunFam" id="3.50.50.60:FF:000009">
    <property type="entry name" value="Succinate dehydrogenase flavoprotein subunit"/>
    <property type="match status" value="1"/>
</dbReference>
<evidence type="ECO:0000259" key="15">
    <source>
        <dbReference type="Pfam" id="PF02910"/>
    </source>
</evidence>
<evidence type="ECO:0000313" key="17">
    <source>
        <dbReference type="Proteomes" id="UP000278351"/>
    </source>
</evidence>
<evidence type="ECO:0000256" key="9">
    <source>
        <dbReference type="ARBA" id="ARBA00022982"/>
    </source>
</evidence>
<evidence type="ECO:0000313" key="16">
    <source>
        <dbReference type="EMBL" id="RPE12322.1"/>
    </source>
</evidence>
<dbReference type="Gene3D" id="3.50.50.60">
    <property type="entry name" value="FAD/NAD(P)-binding domain"/>
    <property type="match status" value="1"/>
</dbReference>
<keyword evidence="8" id="KW-0274">FAD</keyword>
<dbReference type="EMBL" id="RPDH01000001">
    <property type="protein sequence ID" value="RPE12322.1"/>
    <property type="molecule type" value="Genomic_DNA"/>
</dbReference>
<keyword evidence="11" id="KW-0472">Membrane</keyword>
<dbReference type="SUPFAM" id="SSF46977">
    <property type="entry name" value="Succinate dehydrogenase/fumarate reductase flavoprotein C-terminal domain"/>
    <property type="match status" value="1"/>
</dbReference>
<dbReference type="OrthoDB" id="9806724at2"/>
<protein>
    <recommendedName>
        <fullName evidence="4">succinate dehydrogenase</fullName>
        <ecNumber evidence="4">1.3.5.1</ecNumber>
    </recommendedName>
</protein>
<dbReference type="PRINTS" id="PR00368">
    <property type="entry name" value="FADPNR"/>
</dbReference>
<dbReference type="Pfam" id="PF00890">
    <property type="entry name" value="FAD_binding_2"/>
    <property type="match status" value="1"/>
</dbReference>